<dbReference type="WBParaSite" id="Hba_10665">
    <property type="protein sequence ID" value="Hba_10665"/>
    <property type="gene ID" value="Hba_10665"/>
</dbReference>
<organism evidence="1 2">
    <name type="scientific">Heterorhabditis bacteriophora</name>
    <name type="common">Entomopathogenic nematode worm</name>
    <dbReference type="NCBI Taxonomy" id="37862"/>
    <lineage>
        <taxon>Eukaryota</taxon>
        <taxon>Metazoa</taxon>
        <taxon>Ecdysozoa</taxon>
        <taxon>Nematoda</taxon>
        <taxon>Chromadorea</taxon>
        <taxon>Rhabditida</taxon>
        <taxon>Rhabditina</taxon>
        <taxon>Rhabditomorpha</taxon>
        <taxon>Strongyloidea</taxon>
        <taxon>Heterorhabditidae</taxon>
        <taxon>Heterorhabditis</taxon>
    </lineage>
</organism>
<keyword evidence="1" id="KW-1185">Reference proteome</keyword>
<evidence type="ECO:0000313" key="1">
    <source>
        <dbReference type="Proteomes" id="UP000095283"/>
    </source>
</evidence>
<accession>A0A1I7WZP1</accession>
<evidence type="ECO:0000313" key="2">
    <source>
        <dbReference type="WBParaSite" id="Hba_10665"/>
    </source>
</evidence>
<reference evidence="2" key="1">
    <citation type="submission" date="2016-11" db="UniProtKB">
        <authorList>
            <consortium name="WormBaseParasite"/>
        </authorList>
    </citation>
    <scope>IDENTIFICATION</scope>
</reference>
<proteinExistence type="predicted"/>
<sequence>MSLFRLTEWYSNLIPSSSCLTVGSLIEEREFQKCFFLLKTYLLEIKHYSDDPSQLKMEEMFAHSLVEAAYNMCTIPAQSTTQILVQTIGCGLNLFQGENGI</sequence>
<name>A0A1I7WZP1_HETBA</name>
<dbReference type="Proteomes" id="UP000095283">
    <property type="component" value="Unplaced"/>
</dbReference>
<dbReference type="AlphaFoldDB" id="A0A1I7WZP1"/>
<protein>
    <submittedName>
        <fullName evidence="2">PHTB1_N domain-containing protein</fullName>
    </submittedName>
</protein>